<name>A0ACA9Y072_9ASCO</name>
<sequence length="143" mass="16121">MNIGSSSGVNPRGDVEHDPSDPPLLRERLPSRLDILSNGLKLDIRAHQRTYEGAYTRTSVGCLAFSLLIVKIFSSEFLPVGMIYTIYGSVLFVFGLYKSRSVDYYYNPEKDKHFYRTSGNSVMLITIVSLACYISLLILILKM</sequence>
<evidence type="ECO:0000313" key="2">
    <source>
        <dbReference type="Proteomes" id="UP001152531"/>
    </source>
</evidence>
<organism evidence="1 2">
    <name type="scientific">[Candida] jaroonii</name>
    <dbReference type="NCBI Taxonomy" id="467808"/>
    <lineage>
        <taxon>Eukaryota</taxon>
        <taxon>Fungi</taxon>
        <taxon>Dikarya</taxon>
        <taxon>Ascomycota</taxon>
        <taxon>Saccharomycotina</taxon>
        <taxon>Pichiomycetes</taxon>
        <taxon>Debaryomycetaceae</taxon>
        <taxon>Yamadazyma</taxon>
    </lineage>
</organism>
<protein>
    <submittedName>
        <fullName evidence="1">Uncharacterized protein</fullName>
    </submittedName>
</protein>
<reference evidence="1" key="1">
    <citation type="submission" date="2022-06" db="EMBL/GenBank/DDBJ databases">
        <authorList>
            <person name="Legras J.-L."/>
            <person name="Devillers H."/>
            <person name="Grondin C."/>
        </authorList>
    </citation>
    <scope>NUCLEOTIDE SEQUENCE</scope>
    <source>
        <strain evidence="1">CLIB 1444</strain>
    </source>
</reference>
<dbReference type="EMBL" id="CALSDN010000001">
    <property type="protein sequence ID" value="CAH6718322.1"/>
    <property type="molecule type" value="Genomic_DNA"/>
</dbReference>
<gene>
    <name evidence="1" type="ORF">CLIB1444_01S04170</name>
</gene>
<accession>A0ACA9Y072</accession>
<dbReference type="Proteomes" id="UP001152531">
    <property type="component" value="Unassembled WGS sequence"/>
</dbReference>
<keyword evidence="2" id="KW-1185">Reference proteome</keyword>
<proteinExistence type="predicted"/>
<evidence type="ECO:0000313" key="1">
    <source>
        <dbReference type="EMBL" id="CAH6718322.1"/>
    </source>
</evidence>
<comment type="caution">
    <text evidence="1">The sequence shown here is derived from an EMBL/GenBank/DDBJ whole genome shotgun (WGS) entry which is preliminary data.</text>
</comment>